<feature type="region of interest" description="Disordered" evidence="1">
    <location>
        <begin position="46"/>
        <end position="65"/>
    </location>
</feature>
<evidence type="ECO:0000313" key="2">
    <source>
        <dbReference type="EMBL" id="MDY3557997.1"/>
    </source>
</evidence>
<keyword evidence="3" id="KW-1185">Reference proteome</keyword>
<sequence>MGSTYETELRQIFLAARGLMRRHGRERLRESLNLDGVRITLGARAEAADPDASTADLPPELGAKPSPALRRAFRVLRRLREERGPEAVIRAGEVAERWARDYPNKPPKKDTVKQALRQLRQRHVAYSSDARGWVFGRQQGTLFPAPEPEPPPPPPARPKPRPPARTVWVPGELEGEALVVTDARTEQTCEVPGAPGARLEVSSRSGRVRAVPAVRGELLGRDGPLALVKLPTGEKVYTRVLGDWHLDGRLGPDGDAAAG</sequence>
<evidence type="ECO:0000256" key="1">
    <source>
        <dbReference type="SAM" id="MobiDB-lite"/>
    </source>
</evidence>
<accession>A0ABU5ETP4</accession>
<name>A0ABU5ETP4_9BACT</name>
<reference evidence="3" key="1">
    <citation type="journal article" date="2023" name="Mar. Drugs">
        <title>Gemmata algarum, a Novel Planctomycete Isolated from an Algal Mat, Displays Antimicrobial Activity.</title>
        <authorList>
            <person name="Kumar G."/>
            <person name="Kallscheuer N."/>
            <person name="Kashif M."/>
            <person name="Ahamad S."/>
            <person name="Jagadeeshwari U."/>
            <person name="Pannikurungottu S."/>
            <person name="Haufschild T."/>
            <person name="Kabuu M."/>
            <person name="Sasikala C."/>
            <person name="Jogler C."/>
            <person name="Ramana C."/>
        </authorList>
    </citation>
    <scope>NUCLEOTIDE SEQUENCE [LARGE SCALE GENOMIC DNA]</scope>
    <source>
        <strain evidence="3">JC673</strain>
    </source>
</reference>
<organism evidence="2 3">
    <name type="scientific">Gemmata algarum</name>
    <dbReference type="NCBI Taxonomy" id="2975278"/>
    <lineage>
        <taxon>Bacteria</taxon>
        <taxon>Pseudomonadati</taxon>
        <taxon>Planctomycetota</taxon>
        <taxon>Planctomycetia</taxon>
        <taxon>Gemmatales</taxon>
        <taxon>Gemmataceae</taxon>
        <taxon>Gemmata</taxon>
    </lineage>
</organism>
<feature type="compositionally biased region" description="Pro residues" evidence="1">
    <location>
        <begin position="145"/>
        <end position="163"/>
    </location>
</feature>
<gene>
    <name evidence="2" type="ORF">R5W23_000640</name>
</gene>
<evidence type="ECO:0008006" key="4">
    <source>
        <dbReference type="Google" id="ProtNLM"/>
    </source>
</evidence>
<dbReference type="EMBL" id="JAXBLV010000012">
    <property type="protein sequence ID" value="MDY3557997.1"/>
    <property type="molecule type" value="Genomic_DNA"/>
</dbReference>
<evidence type="ECO:0000313" key="3">
    <source>
        <dbReference type="Proteomes" id="UP001272242"/>
    </source>
</evidence>
<dbReference type="Proteomes" id="UP001272242">
    <property type="component" value="Unassembled WGS sequence"/>
</dbReference>
<comment type="caution">
    <text evidence="2">The sequence shown here is derived from an EMBL/GenBank/DDBJ whole genome shotgun (WGS) entry which is preliminary data.</text>
</comment>
<protein>
    <recommendedName>
        <fullName evidence="4">HTH HARE-type domain-containing protein</fullName>
    </recommendedName>
</protein>
<proteinExistence type="predicted"/>
<dbReference type="RefSeq" id="WP_320684982.1">
    <property type="nucleotide sequence ID" value="NZ_JAXBLV010000012.1"/>
</dbReference>
<feature type="region of interest" description="Disordered" evidence="1">
    <location>
        <begin position="140"/>
        <end position="164"/>
    </location>
</feature>